<dbReference type="InterPro" id="IPR000835">
    <property type="entry name" value="HTH_MarR-typ"/>
</dbReference>
<gene>
    <name evidence="2" type="ORF">bsdE14_20200</name>
</gene>
<dbReference type="InterPro" id="IPR036390">
    <property type="entry name" value="WH_DNA-bd_sf"/>
</dbReference>
<keyword evidence="3" id="KW-1185">Reference proteome</keyword>
<evidence type="ECO:0000313" key="3">
    <source>
        <dbReference type="Proteomes" id="UP001208567"/>
    </source>
</evidence>
<dbReference type="PANTHER" id="PTHR33164">
    <property type="entry name" value="TRANSCRIPTIONAL REGULATOR, MARR FAMILY"/>
    <property type="match status" value="1"/>
</dbReference>
<dbReference type="SUPFAM" id="SSF46785">
    <property type="entry name" value="Winged helix' DNA-binding domain"/>
    <property type="match status" value="2"/>
</dbReference>
<dbReference type="Proteomes" id="UP001208567">
    <property type="component" value="Unassembled WGS sequence"/>
</dbReference>
<feature type="domain" description="HTH marR-type" evidence="1">
    <location>
        <begin position="10"/>
        <end position="143"/>
    </location>
</feature>
<organism evidence="2 3">
    <name type="scientific">Clostridium omnivorum</name>
    <dbReference type="NCBI Taxonomy" id="1604902"/>
    <lineage>
        <taxon>Bacteria</taxon>
        <taxon>Bacillati</taxon>
        <taxon>Bacillota</taxon>
        <taxon>Clostridia</taxon>
        <taxon>Eubacteriales</taxon>
        <taxon>Clostridiaceae</taxon>
        <taxon>Clostridium</taxon>
    </lineage>
</organism>
<accession>A0ABQ5N6G3</accession>
<proteinExistence type="predicted"/>
<dbReference type="PANTHER" id="PTHR33164:SF43">
    <property type="entry name" value="HTH-TYPE TRANSCRIPTIONAL REPRESSOR YETL"/>
    <property type="match status" value="1"/>
</dbReference>
<dbReference type="RefSeq" id="WP_264849877.1">
    <property type="nucleotide sequence ID" value="NZ_BRXR01000001.1"/>
</dbReference>
<sequence>MRTRERSWKIYALYNLARYVFLKLDSEYCNKIEKSGITLPQLRILWITKCFPGISLGEIAKIGCWSSPTVTKMLKTLMAKGLIVEEIHDDKRLYKLIVTEEGNRFINLNKMKKGDEFLLFKIAHKISKEDIDRLVNYFEKIFICDNNKILLSYIQLVNMDELNIDYEGFDIEEKENIKKIVKFYNLLRAFILDIEGEHRQYLMKLDLTYPQSRALWIIKAFPGLTSIQLSEIGFWSPSTANVIVKNLYSKEFIYKEKSVLKNSLYLYITEKGEDIILRDFEEDIKSLSIAKKVDRQPFNDLEGINIILDKVNKVIGNEKVEAYVRTTFSVIENRFYYNE</sequence>
<evidence type="ECO:0000313" key="2">
    <source>
        <dbReference type="EMBL" id="GLC30610.1"/>
    </source>
</evidence>
<dbReference type="Gene3D" id="1.10.10.10">
    <property type="entry name" value="Winged helix-like DNA-binding domain superfamily/Winged helix DNA-binding domain"/>
    <property type="match status" value="2"/>
</dbReference>
<dbReference type="InterPro" id="IPR036388">
    <property type="entry name" value="WH-like_DNA-bd_sf"/>
</dbReference>
<dbReference type="PROSITE" id="PS50995">
    <property type="entry name" value="HTH_MARR_2"/>
    <property type="match status" value="1"/>
</dbReference>
<evidence type="ECO:0000259" key="1">
    <source>
        <dbReference type="PROSITE" id="PS50995"/>
    </source>
</evidence>
<comment type="caution">
    <text evidence="2">The sequence shown here is derived from an EMBL/GenBank/DDBJ whole genome shotgun (WGS) entry which is preliminary data.</text>
</comment>
<dbReference type="EMBL" id="BRXR01000001">
    <property type="protein sequence ID" value="GLC30610.1"/>
    <property type="molecule type" value="Genomic_DNA"/>
</dbReference>
<dbReference type="InterPro" id="IPR039422">
    <property type="entry name" value="MarR/SlyA-like"/>
</dbReference>
<protein>
    <recommendedName>
        <fullName evidence="1">HTH marR-type domain-containing protein</fullName>
    </recommendedName>
</protein>
<dbReference type="SMART" id="SM00347">
    <property type="entry name" value="HTH_MARR"/>
    <property type="match status" value="2"/>
</dbReference>
<dbReference type="Pfam" id="PF01047">
    <property type="entry name" value="MarR"/>
    <property type="match status" value="2"/>
</dbReference>
<name>A0ABQ5N6G3_9CLOT</name>
<reference evidence="2 3" key="1">
    <citation type="journal article" date="2024" name="Int. J. Syst. Evol. Microbiol.">
        <title>Clostridium omnivorum sp. nov., isolated from anoxic soil under the treatment of reductive soil disinfestation.</title>
        <authorList>
            <person name="Ueki A."/>
            <person name="Tonouchi A."/>
            <person name="Kaku N."/>
            <person name="Honma S."/>
            <person name="Ueki K."/>
        </authorList>
    </citation>
    <scope>NUCLEOTIDE SEQUENCE [LARGE SCALE GENOMIC DNA]</scope>
    <source>
        <strain evidence="2 3">E14</strain>
    </source>
</reference>